<dbReference type="GO" id="GO:0008270">
    <property type="term" value="F:zinc ion binding"/>
    <property type="evidence" value="ECO:0007669"/>
    <property type="project" value="UniProtKB-KW"/>
</dbReference>
<evidence type="ECO:0000256" key="4">
    <source>
        <dbReference type="PROSITE-ProRule" id="PRU00325"/>
    </source>
</evidence>
<dbReference type="InterPro" id="IPR006564">
    <property type="entry name" value="Znf_PMZ"/>
</dbReference>
<keyword evidence="2 4" id="KW-0863">Zinc-finger</keyword>
<dbReference type="PROSITE" id="PS50966">
    <property type="entry name" value="ZF_SWIM"/>
    <property type="match status" value="1"/>
</dbReference>
<proteinExistence type="predicted"/>
<gene>
    <name evidence="6" type="ORF">LVIROSA_LOCUS27616</name>
</gene>
<keyword evidence="3" id="KW-0862">Zinc</keyword>
<dbReference type="PANTHER" id="PTHR31973:SF188">
    <property type="entry name" value="POLYPROTEIN, PUTATIVE-RELATED"/>
    <property type="match status" value="1"/>
</dbReference>
<accession>A0AAU9NUV8</accession>
<keyword evidence="7" id="KW-1185">Reference proteome</keyword>
<reference evidence="6 7" key="1">
    <citation type="submission" date="2022-01" db="EMBL/GenBank/DDBJ databases">
        <authorList>
            <person name="Xiong W."/>
            <person name="Schranz E."/>
        </authorList>
    </citation>
    <scope>NUCLEOTIDE SEQUENCE [LARGE SCALE GENOMIC DNA]</scope>
</reference>
<comment type="caution">
    <text evidence="6">The sequence shown here is derived from an EMBL/GenBank/DDBJ whole genome shotgun (WGS) entry which is preliminary data.</text>
</comment>
<keyword evidence="1" id="KW-0479">Metal-binding</keyword>
<dbReference type="PANTHER" id="PTHR31973">
    <property type="entry name" value="POLYPROTEIN, PUTATIVE-RELATED"/>
    <property type="match status" value="1"/>
</dbReference>
<organism evidence="6 7">
    <name type="scientific">Lactuca virosa</name>
    <dbReference type="NCBI Taxonomy" id="75947"/>
    <lineage>
        <taxon>Eukaryota</taxon>
        <taxon>Viridiplantae</taxon>
        <taxon>Streptophyta</taxon>
        <taxon>Embryophyta</taxon>
        <taxon>Tracheophyta</taxon>
        <taxon>Spermatophyta</taxon>
        <taxon>Magnoliopsida</taxon>
        <taxon>eudicotyledons</taxon>
        <taxon>Gunneridae</taxon>
        <taxon>Pentapetalae</taxon>
        <taxon>asterids</taxon>
        <taxon>campanulids</taxon>
        <taxon>Asterales</taxon>
        <taxon>Asteraceae</taxon>
        <taxon>Cichorioideae</taxon>
        <taxon>Cichorieae</taxon>
        <taxon>Lactucinae</taxon>
        <taxon>Lactuca</taxon>
    </lineage>
</organism>
<evidence type="ECO:0000259" key="5">
    <source>
        <dbReference type="PROSITE" id="PS50966"/>
    </source>
</evidence>
<evidence type="ECO:0000256" key="3">
    <source>
        <dbReference type="ARBA" id="ARBA00022833"/>
    </source>
</evidence>
<name>A0AAU9NUV8_9ASTR</name>
<sequence>MQKGLEVAIMHVYPNVEHREYIRHLCSNFKKQFCGAFFSKKLWGAAKTYLPTKHAILLKEISDVIQDAITYLNKNHTQIWSRRKFGTSSKCDYITNNISESFNSWIGVLRYQPVLDLLDAIREKLMERVDKKRMLVKKWNGVLVPIAKNHLNDISKNLGQYEVCRSCDNQDEVKCKGKRWDVYLDERKCSCRVWQFRGLTCIHAATFIAFTRDVNWEKYVDSCYTIKKYKEAYAFEIAPMPGADQWKQQDGDKIYSPIIKRPIGRPKK</sequence>
<dbReference type="AlphaFoldDB" id="A0AAU9NUV8"/>
<feature type="domain" description="SWIM-type" evidence="5">
    <location>
        <begin position="180"/>
        <end position="212"/>
    </location>
</feature>
<dbReference type="Pfam" id="PF04434">
    <property type="entry name" value="SWIM"/>
    <property type="match status" value="1"/>
</dbReference>
<evidence type="ECO:0000256" key="2">
    <source>
        <dbReference type="ARBA" id="ARBA00022771"/>
    </source>
</evidence>
<protein>
    <recommendedName>
        <fullName evidence="5">SWIM-type domain-containing protein</fullName>
    </recommendedName>
</protein>
<dbReference type="EMBL" id="CAKMRJ010005412">
    <property type="protein sequence ID" value="CAH1441568.1"/>
    <property type="molecule type" value="Genomic_DNA"/>
</dbReference>
<dbReference type="InterPro" id="IPR007527">
    <property type="entry name" value="Znf_SWIM"/>
</dbReference>
<dbReference type="SMART" id="SM00575">
    <property type="entry name" value="ZnF_PMZ"/>
    <property type="match status" value="1"/>
</dbReference>
<evidence type="ECO:0000256" key="1">
    <source>
        <dbReference type="ARBA" id="ARBA00022723"/>
    </source>
</evidence>
<dbReference type="Proteomes" id="UP001157418">
    <property type="component" value="Unassembled WGS sequence"/>
</dbReference>
<evidence type="ECO:0000313" key="7">
    <source>
        <dbReference type="Proteomes" id="UP001157418"/>
    </source>
</evidence>
<evidence type="ECO:0000313" key="6">
    <source>
        <dbReference type="EMBL" id="CAH1441568.1"/>
    </source>
</evidence>